<dbReference type="NCBIfam" id="TIGR01056">
    <property type="entry name" value="topB"/>
    <property type="match status" value="1"/>
</dbReference>
<dbReference type="EMBL" id="DAAEEB010000016">
    <property type="protein sequence ID" value="HAA8054529.1"/>
    <property type="molecule type" value="Genomic_DNA"/>
</dbReference>
<evidence type="ECO:0000313" key="19">
    <source>
        <dbReference type="Proteomes" id="UP000365297"/>
    </source>
</evidence>
<evidence type="ECO:0000256" key="5">
    <source>
        <dbReference type="ARBA" id="ARBA00022842"/>
    </source>
</evidence>
<dbReference type="InterPro" id="IPR003601">
    <property type="entry name" value="Topo_IA_2"/>
</dbReference>
<dbReference type="InterPro" id="IPR006171">
    <property type="entry name" value="TOPRIM_dom"/>
</dbReference>
<dbReference type="InterPro" id="IPR023405">
    <property type="entry name" value="Topo_IA_core_domain"/>
</dbReference>
<dbReference type="InterPro" id="IPR013497">
    <property type="entry name" value="Topo_IA_cen"/>
</dbReference>
<dbReference type="Gene3D" id="1.10.290.10">
    <property type="entry name" value="Topoisomerase I, domain 4"/>
    <property type="match status" value="1"/>
</dbReference>
<dbReference type="Gene3D" id="3.40.50.140">
    <property type="match status" value="1"/>
</dbReference>
<name>A0A686C2R0_LISMN</name>
<dbReference type="GO" id="GO:0006310">
    <property type="term" value="P:DNA recombination"/>
    <property type="evidence" value="ECO:0007669"/>
    <property type="project" value="TreeGrafter"/>
</dbReference>
<dbReference type="InterPro" id="IPR034144">
    <property type="entry name" value="TOPRIM_TopoIII"/>
</dbReference>
<evidence type="ECO:0000313" key="21">
    <source>
        <dbReference type="Proteomes" id="UP000840567"/>
    </source>
</evidence>
<evidence type="ECO:0000256" key="4">
    <source>
        <dbReference type="ARBA" id="ARBA00022723"/>
    </source>
</evidence>
<evidence type="ECO:0000313" key="16">
    <source>
        <dbReference type="EMBL" id="ECY9784366.1"/>
    </source>
</evidence>
<dbReference type="EMBL" id="DAAEQL010000013">
    <property type="protein sequence ID" value="HAA8491755.1"/>
    <property type="molecule type" value="Genomic_DNA"/>
</dbReference>
<evidence type="ECO:0000256" key="8">
    <source>
        <dbReference type="ARBA" id="ARBA00023235"/>
    </source>
</evidence>
<evidence type="ECO:0000313" key="20">
    <source>
        <dbReference type="Proteomes" id="UP000489121"/>
    </source>
</evidence>
<dbReference type="PRINTS" id="PR00417">
    <property type="entry name" value="PRTPISMRASEI"/>
</dbReference>
<dbReference type="PANTHER" id="PTHR11390:SF21">
    <property type="entry name" value="DNA TOPOISOMERASE 3-ALPHA"/>
    <property type="match status" value="1"/>
</dbReference>
<dbReference type="SMART" id="SM00437">
    <property type="entry name" value="TOP1Ac"/>
    <property type="match status" value="1"/>
</dbReference>
<dbReference type="InterPro" id="IPR023406">
    <property type="entry name" value="Topo_IA_AS"/>
</dbReference>
<evidence type="ECO:0000256" key="12">
    <source>
        <dbReference type="ARBA" id="ARBA00032877"/>
    </source>
</evidence>
<dbReference type="InterPro" id="IPR013826">
    <property type="entry name" value="Topo_IA_cen_sub3"/>
</dbReference>
<dbReference type="EMBL" id="AALGDA010000099">
    <property type="protein sequence ID" value="ECY9784366.1"/>
    <property type="molecule type" value="Genomic_DNA"/>
</dbReference>
<reference evidence="17" key="4">
    <citation type="submission" date="2019-10" db="EMBL/GenBank/DDBJ databases">
        <authorList>
            <consortium name="NCBI Pathogen Detection Project"/>
        </authorList>
    </citation>
    <scope>NUCLEOTIDE SEQUENCE</scope>
    <source>
        <strain evidence="17">09CEB371LM</strain>
        <strain evidence="18">Sam_F526FDD3-C0F7-43DB-B204-E231FEF9C926</strain>
    </source>
</reference>
<dbReference type="Proteomes" id="UP000489121">
    <property type="component" value="Unassembled WGS sequence"/>
</dbReference>
<comment type="similarity">
    <text evidence="2">Belongs to the type IA topoisomerase family.</text>
</comment>
<dbReference type="GO" id="GO:0046872">
    <property type="term" value="F:metal ion binding"/>
    <property type="evidence" value="ECO:0007669"/>
    <property type="project" value="UniProtKB-KW"/>
</dbReference>
<gene>
    <name evidence="16" type="primary">topB</name>
    <name evidence="15" type="ORF">ARY78_16115</name>
    <name evidence="16" type="ORF">F6515_15425</name>
    <name evidence="17" type="ORF">GHH22_15445</name>
    <name evidence="18" type="ORF">GHO09_14760</name>
</gene>
<reference evidence="16 20" key="3">
    <citation type="submission" date="2019-09" db="EMBL/GenBank/DDBJ databases">
        <authorList>
            <consortium name="PulseNet: The National Subtyping Network for Foodborne Disease Surveillance"/>
            <person name="Tarr C.L."/>
            <person name="Trees E."/>
            <person name="Katz L.S."/>
            <person name="Carleton-Romer H.A."/>
            <person name="Stroika S."/>
            <person name="Kucerova Z."/>
            <person name="Roache K.F."/>
            <person name="Sabol A.L."/>
            <person name="Besser J."/>
            <person name="Gerner-Smidt P."/>
        </authorList>
    </citation>
    <scope>NUCLEOTIDE SEQUENCE [LARGE SCALE GENOMIC DNA]</scope>
    <source>
        <strain evidence="16 20">PNUSAL005692</strain>
    </source>
</reference>
<evidence type="ECO:0000256" key="1">
    <source>
        <dbReference type="ARBA" id="ARBA00000213"/>
    </source>
</evidence>
<reference evidence="17 21" key="1">
    <citation type="journal article" date="2018" name="Genome Biol.">
        <title>SKESA: strategic k-mer extension for scrupulous assemblies.</title>
        <authorList>
            <person name="Souvorov A."/>
            <person name="Agarwala R."/>
            <person name="Lipman D.J."/>
        </authorList>
    </citation>
    <scope>NUCLEOTIDE SEQUENCE [LARGE SCALE GENOMIC DNA]</scope>
    <source>
        <strain evidence="17">09CEB371LM</strain>
        <strain evidence="18">Sam_F526FDD3-C0F7-43DB-B204-E231FEF9C926</strain>
    </source>
</reference>
<dbReference type="SMART" id="SM00436">
    <property type="entry name" value="TOP1Bc"/>
    <property type="match status" value="1"/>
</dbReference>
<dbReference type="EC" id="5.6.2.1" evidence="3"/>
<evidence type="ECO:0000256" key="11">
    <source>
        <dbReference type="ARBA" id="ARBA00032235"/>
    </source>
</evidence>
<organism evidence="15 19">
    <name type="scientific">Listeria monocytogenes</name>
    <dbReference type="NCBI Taxonomy" id="1639"/>
    <lineage>
        <taxon>Bacteria</taxon>
        <taxon>Bacillati</taxon>
        <taxon>Bacillota</taxon>
        <taxon>Bacilli</taxon>
        <taxon>Bacillales</taxon>
        <taxon>Listeriaceae</taxon>
        <taxon>Listeria</taxon>
    </lineage>
</organism>
<evidence type="ECO:0000256" key="10">
    <source>
        <dbReference type="ARBA" id="ARBA00031985"/>
    </source>
</evidence>
<dbReference type="PROSITE" id="PS50880">
    <property type="entry name" value="TOPRIM"/>
    <property type="match status" value="1"/>
</dbReference>
<dbReference type="SMART" id="SM00493">
    <property type="entry name" value="TOPRIM"/>
    <property type="match status" value="1"/>
</dbReference>
<dbReference type="GO" id="GO:0006265">
    <property type="term" value="P:DNA topological change"/>
    <property type="evidence" value="ECO:0007669"/>
    <property type="project" value="InterPro"/>
</dbReference>
<comment type="catalytic activity">
    <reaction evidence="1">
        <text>ATP-independent breakage of single-stranded DNA, followed by passage and rejoining.</text>
        <dbReference type="EC" id="5.6.2.1"/>
    </reaction>
</comment>
<dbReference type="PROSITE" id="PS00396">
    <property type="entry name" value="TOPO_IA_1"/>
    <property type="match status" value="1"/>
</dbReference>
<evidence type="ECO:0000256" key="2">
    <source>
        <dbReference type="ARBA" id="ARBA00009446"/>
    </source>
</evidence>
<dbReference type="InterPro" id="IPR003602">
    <property type="entry name" value="Topo_IA_DNA-bd_dom"/>
</dbReference>
<dbReference type="InterPro" id="IPR000380">
    <property type="entry name" value="Topo_IA"/>
</dbReference>
<dbReference type="Pfam" id="PF01751">
    <property type="entry name" value="Toprim"/>
    <property type="match status" value="1"/>
</dbReference>
<dbReference type="Gene3D" id="1.10.460.10">
    <property type="entry name" value="Topoisomerase I, domain 2"/>
    <property type="match status" value="1"/>
</dbReference>
<dbReference type="SUPFAM" id="SSF56712">
    <property type="entry name" value="Prokaryotic type I DNA topoisomerase"/>
    <property type="match status" value="1"/>
</dbReference>
<dbReference type="GO" id="GO:0006281">
    <property type="term" value="P:DNA repair"/>
    <property type="evidence" value="ECO:0007669"/>
    <property type="project" value="TreeGrafter"/>
</dbReference>
<evidence type="ECO:0000256" key="3">
    <source>
        <dbReference type="ARBA" id="ARBA00012891"/>
    </source>
</evidence>
<dbReference type="RefSeq" id="WP_031642429.1">
    <property type="nucleotide sequence ID" value="NZ_CP168882.1"/>
</dbReference>
<dbReference type="AlphaFoldDB" id="A0A686C2R0"/>
<dbReference type="EMBL" id="AAAIXK010000012">
    <property type="protein sequence ID" value="EAC5551939.1"/>
    <property type="molecule type" value="Genomic_DNA"/>
</dbReference>
<dbReference type="Pfam" id="PF01131">
    <property type="entry name" value="Topoisom_bac"/>
    <property type="match status" value="1"/>
</dbReference>
<accession>A0A686C2R0</accession>
<keyword evidence="6" id="KW-0799">Topoisomerase</keyword>
<dbReference type="Proteomes" id="UP000840039">
    <property type="component" value="Unassembled WGS sequence"/>
</dbReference>
<keyword evidence="7" id="KW-0238">DNA-binding</keyword>
<evidence type="ECO:0000256" key="7">
    <source>
        <dbReference type="ARBA" id="ARBA00023125"/>
    </source>
</evidence>
<evidence type="ECO:0000259" key="13">
    <source>
        <dbReference type="PROSITE" id="PS50880"/>
    </source>
</evidence>
<evidence type="ECO:0000313" key="18">
    <source>
        <dbReference type="EMBL" id="HAA8491755.1"/>
    </source>
</evidence>
<proteinExistence type="inferred from homology"/>
<dbReference type="InterPro" id="IPR013824">
    <property type="entry name" value="Topo_IA_cen_sub1"/>
</dbReference>
<dbReference type="InterPro" id="IPR005738">
    <property type="entry name" value="TopoIII"/>
</dbReference>
<comment type="caution">
    <text evidence="15">The sequence shown here is derived from an EMBL/GenBank/DDBJ whole genome shotgun (WGS) entry which is preliminary data.</text>
</comment>
<keyword evidence="5" id="KW-0460">Magnesium</keyword>
<dbReference type="GO" id="GO:0003917">
    <property type="term" value="F:DNA topoisomerase type I (single strand cut, ATP-independent) activity"/>
    <property type="evidence" value="ECO:0007669"/>
    <property type="project" value="UniProtKB-EC"/>
</dbReference>
<dbReference type="Proteomes" id="UP000840567">
    <property type="component" value="Unassembled WGS sequence"/>
</dbReference>
<dbReference type="GO" id="GO:0043597">
    <property type="term" value="C:cytoplasmic replication fork"/>
    <property type="evidence" value="ECO:0007669"/>
    <property type="project" value="TreeGrafter"/>
</dbReference>
<reference evidence="15 19" key="2">
    <citation type="submission" date="2018-06" db="EMBL/GenBank/DDBJ databases">
        <authorList>
            <consortium name="GenomeTrakr: Next Generation Sequencing Network for Food Pathogen Tracability"/>
        </authorList>
    </citation>
    <scope>NUCLEOTIDE SEQUENCE [LARGE SCALE GENOMIC DNA]</scope>
    <source>
        <strain evidence="15 19">FDA00007096</strain>
    </source>
</reference>
<dbReference type="PANTHER" id="PTHR11390">
    <property type="entry name" value="PROKARYOTIC DNA TOPOISOMERASE"/>
    <property type="match status" value="1"/>
</dbReference>
<sequence length="713" mass="81550">MKTVILAEKPSQAKEYASAMEMHSIKKGYIEIKDKLFPEGAIVTYGFGHLVELCLPGDYGEEYNKWSLANLPIFPEMKYRVAKDKIEQFSIVKGHLQKATQIIIATDCDREGELIAWLIINQAGIKRNEKKIDRLWINSLEKEAIRKGFKSLKSANETYDKFLEAQTRQKSDWLVGMNLSPLYTLTLQEKGVQGVFPIGRVQTPTLMMVYKRQQAIENFISKKYFEVELRGNQNNNQWTAKLKEKQQFDSKESCKKFLENGKLKEGNQNVLVANIQKEMKETKSPRLFSLSALQVVMSKKEKVSPKKVLESVQKLYEKKLLTYPRTDSVYITENELEYLLSLKESYQKLFSINQHLDHVDKKTRFVNSKKVQEHHAIIPTKKIPSQTDLKSLTDLERNIYELVTRTTLAMFAETYQYEETTVDLVSNNVAFVAKGKVEKLLGWKSILNDVIEKETEEFTLPSLELDTFIEMDLQVISKDTKPPKSFTEGTLIQAMKTAGKELENEEAQSILKDVEGIGTEATRADVIEKLKSQDYINVVKNQLEVTKKGKQIGKVLESDKLFSSAEMTAVWEKDLKSISEDALTQDVFLKRIKHLVKSYIKQVPQNLANISKGTEWQEMQKAQSVGVCPNCGKDIVDRGKMYGCVGYKDKPSCSFTLMKKIMGKTLPQKDVSLLLSDGSTRTIKGFVSKKGNKFDAQLKWDKDKITFVFPNKK</sequence>
<dbReference type="CDD" id="cd00186">
    <property type="entry name" value="TOP1Ac"/>
    <property type="match status" value="1"/>
</dbReference>
<feature type="domain" description="Toprim" evidence="13">
    <location>
        <begin position="2"/>
        <end position="140"/>
    </location>
</feature>
<evidence type="ECO:0000313" key="17">
    <source>
        <dbReference type="EMBL" id="HAA8054529.1"/>
    </source>
</evidence>
<evidence type="ECO:0000256" key="6">
    <source>
        <dbReference type="ARBA" id="ARBA00023029"/>
    </source>
</evidence>
<dbReference type="InterPro" id="IPR025589">
    <property type="entry name" value="Toprim_C_rpt"/>
</dbReference>
<dbReference type="GO" id="GO:0003677">
    <property type="term" value="F:DNA binding"/>
    <property type="evidence" value="ECO:0007669"/>
    <property type="project" value="UniProtKB-KW"/>
</dbReference>
<dbReference type="Gene3D" id="2.70.20.10">
    <property type="entry name" value="Topoisomerase I, domain 3"/>
    <property type="match status" value="1"/>
</dbReference>
<dbReference type="PROSITE" id="PS52039">
    <property type="entry name" value="TOPO_IA_2"/>
    <property type="match status" value="1"/>
</dbReference>
<feature type="domain" description="Topo IA-type catalytic" evidence="14">
    <location>
        <begin position="158"/>
        <end position="600"/>
    </location>
</feature>
<dbReference type="InterPro" id="IPR013825">
    <property type="entry name" value="Topo_IA_cen_sub2"/>
</dbReference>
<dbReference type="CDD" id="cd03362">
    <property type="entry name" value="TOPRIM_TopoIA_TopoIII"/>
    <property type="match status" value="1"/>
</dbReference>
<evidence type="ECO:0000313" key="15">
    <source>
        <dbReference type="EMBL" id="EAC5551939.1"/>
    </source>
</evidence>
<keyword evidence="4" id="KW-0479">Metal-binding</keyword>
<dbReference type="Pfam" id="PF13342">
    <property type="entry name" value="Toprim_Crpt"/>
    <property type="match status" value="1"/>
</dbReference>
<evidence type="ECO:0000256" key="9">
    <source>
        <dbReference type="ARBA" id="ARBA00030003"/>
    </source>
</evidence>
<protein>
    <recommendedName>
        <fullName evidence="3">DNA topoisomerase</fullName>
        <ecNumber evidence="3">5.6.2.1</ecNumber>
    </recommendedName>
    <alternativeName>
        <fullName evidence="12">Omega-protein</fullName>
    </alternativeName>
    <alternativeName>
        <fullName evidence="11">Relaxing enzyme</fullName>
    </alternativeName>
    <alternativeName>
        <fullName evidence="9">Swivelase</fullName>
    </alternativeName>
    <alternativeName>
        <fullName evidence="10">Untwisting enzyme</fullName>
    </alternativeName>
</protein>
<dbReference type="Proteomes" id="UP000365297">
    <property type="component" value="Unassembled WGS sequence"/>
</dbReference>
<evidence type="ECO:0000259" key="14">
    <source>
        <dbReference type="PROSITE" id="PS52039"/>
    </source>
</evidence>
<keyword evidence="8 16" id="KW-0413">Isomerase</keyword>